<accession>A0ABU2HGM8</accession>
<proteinExistence type="predicted"/>
<evidence type="ECO:0000313" key="4">
    <source>
        <dbReference type="Proteomes" id="UP001267407"/>
    </source>
</evidence>
<name>A0ABU2HGM8_9GAMM</name>
<gene>
    <name evidence="3" type="ORF">RKA07_06560</name>
</gene>
<reference evidence="3" key="1">
    <citation type="submission" date="2023-09" db="EMBL/GenBank/DDBJ databases">
        <title>Marinobacter sediminicola sp. nov. and Marinobacter maritimum sp. nov., isolated from marine sediment.</title>
        <authorList>
            <person name="An J."/>
        </authorList>
    </citation>
    <scope>NUCLEOTIDE SEQUENCE</scope>
    <source>
        <strain evidence="3">F60267</strain>
    </source>
</reference>
<feature type="compositionally biased region" description="Basic and acidic residues" evidence="1">
    <location>
        <begin position="121"/>
        <end position="130"/>
    </location>
</feature>
<keyword evidence="4" id="KW-1185">Reference proteome</keyword>
<feature type="region of interest" description="Disordered" evidence="1">
    <location>
        <begin position="67"/>
        <end position="130"/>
    </location>
</feature>
<evidence type="ECO:0000313" key="3">
    <source>
        <dbReference type="EMBL" id="MDS1309770.1"/>
    </source>
</evidence>
<dbReference type="InterPro" id="IPR049806">
    <property type="entry name" value="MasK-like_C"/>
</dbReference>
<keyword evidence="2" id="KW-1133">Transmembrane helix</keyword>
<feature type="transmembrane region" description="Helical" evidence="2">
    <location>
        <begin position="28"/>
        <end position="48"/>
    </location>
</feature>
<evidence type="ECO:0000256" key="1">
    <source>
        <dbReference type="SAM" id="MobiDB-lite"/>
    </source>
</evidence>
<keyword evidence="2" id="KW-0472">Membrane</keyword>
<evidence type="ECO:0000256" key="2">
    <source>
        <dbReference type="SAM" id="Phobius"/>
    </source>
</evidence>
<organism evidence="3 4">
    <name type="scientific">Marinobacter xiaoshiensis</name>
    <dbReference type="NCBI Taxonomy" id="3073652"/>
    <lineage>
        <taxon>Bacteria</taxon>
        <taxon>Pseudomonadati</taxon>
        <taxon>Pseudomonadota</taxon>
        <taxon>Gammaproteobacteria</taxon>
        <taxon>Pseudomonadales</taxon>
        <taxon>Marinobacteraceae</taxon>
        <taxon>Marinobacter</taxon>
    </lineage>
</organism>
<keyword evidence="2" id="KW-0812">Transmembrane</keyword>
<protein>
    <submittedName>
        <fullName evidence="3">AgmX/PglI C-terminal domain-containing protein</fullName>
    </submittedName>
</protein>
<dbReference type="RefSeq" id="WP_227715072.1">
    <property type="nucleotide sequence ID" value="NZ_JAVMBO010000007.1"/>
</dbReference>
<sequence length="336" mass="37296">MTQRSTQSMSEDRYGLPWSGERGERRRLLSIALVVAPLFVIFAGYVSWIELPEKDRQEREALPPQLAKLVIEKKEPPKPVVPEPKPEPEPKAEIEPEEKPVEVAKPEPKPEPKPQLLPPKPEVKETPKPEAVAKAREKAKNTGILAMGNELAKLNTLASSIKLDAPVTRTAEPIARKTEDTLAARATANARSAGVSDAVLERESRQVALVERERAEVADATRVAEAKEVVRREKQETASRTRSKEELRRTMDANKSAIYSIYNRELRRKPSLQGSITPELVIESSGAVSRCSVVESTLGEPGLENKICNRLLLVDFGSRPGVDRTTIRYPIQLLSS</sequence>
<feature type="compositionally biased region" description="Basic and acidic residues" evidence="1">
    <location>
        <begin position="84"/>
        <end position="112"/>
    </location>
</feature>
<dbReference type="NCBIfam" id="NF033768">
    <property type="entry name" value="myxo_SS_tail"/>
    <property type="match status" value="1"/>
</dbReference>
<dbReference type="EMBL" id="JAVMBO010000007">
    <property type="protein sequence ID" value="MDS1309770.1"/>
    <property type="molecule type" value="Genomic_DNA"/>
</dbReference>
<comment type="caution">
    <text evidence="3">The sequence shown here is derived from an EMBL/GenBank/DDBJ whole genome shotgun (WGS) entry which is preliminary data.</text>
</comment>
<dbReference type="Proteomes" id="UP001267407">
    <property type="component" value="Unassembled WGS sequence"/>
</dbReference>